<dbReference type="EMBL" id="AP024597">
    <property type="protein sequence ID" value="BCU71177.1"/>
    <property type="molecule type" value="Genomic_DNA"/>
</dbReference>
<protein>
    <submittedName>
        <fullName evidence="2">Uncharacterized protein</fullName>
    </submittedName>
</protein>
<keyword evidence="1" id="KW-0812">Transmembrane</keyword>
<reference evidence="2 3" key="1">
    <citation type="submission" date="2021-04" db="EMBL/GenBank/DDBJ databases">
        <title>Complete genome sequence of Stygiolobus sp. KN-1.</title>
        <authorList>
            <person name="Nakamura K."/>
            <person name="Sakai H."/>
            <person name="Kurosawa N."/>
        </authorList>
    </citation>
    <scope>NUCLEOTIDE SEQUENCE [LARGE SCALE GENOMIC DNA]</scope>
    <source>
        <strain evidence="2 3">KN-1</strain>
    </source>
</reference>
<evidence type="ECO:0000313" key="3">
    <source>
        <dbReference type="Proteomes" id="UP000825123"/>
    </source>
</evidence>
<proteinExistence type="predicted"/>
<feature type="transmembrane region" description="Helical" evidence="1">
    <location>
        <begin position="129"/>
        <end position="154"/>
    </location>
</feature>
<gene>
    <name evidence="2" type="ORF">KN1_24740</name>
</gene>
<feature type="transmembrane region" description="Helical" evidence="1">
    <location>
        <begin position="166"/>
        <end position="185"/>
    </location>
</feature>
<feature type="transmembrane region" description="Helical" evidence="1">
    <location>
        <begin position="7"/>
        <end position="26"/>
    </location>
</feature>
<feature type="transmembrane region" description="Helical" evidence="1">
    <location>
        <begin position="32"/>
        <end position="52"/>
    </location>
</feature>
<name>A0A8D5ZKE5_9CREN</name>
<dbReference type="Proteomes" id="UP000825123">
    <property type="component" value="Chromosome"/>
</dbReference>
<evidence type="ECO:0000256" key="1">
    <source>
        <dbReference type="SAM" id="Phobius"/>
    </source>
</evidence>
<keyword evidence="3" id="KW-1185">Reference proteome</keyword>
<evidence type="ECO:0000313" key="2">
    <source>
        <dbReference type="EMBL" id="BCU71177.1"/>
    </source>
</evidence>
<keyword evidence="1" id="KW-1133">Transmembrane helix</keyword>
<dbReference type="KEGG" id="csty:KN1_24740"/>
<organism evidence="2 3">
    <name type="scientific">Stygiolobus caldivivus</name>
    <dbReference type="NCBI Taxonomy" id="2824673"/>
    <lineage>
        <taxon>Archaea</taxon>
        <taxon>Thermoproteota</taxon>
        <taxon>Thermoprotei</taxon>
        <taxon>Sulfolobales</taxon>
        <taxon>Sulfolobaceae</taxon>
        <taxon>Stygiolobus</taxon>
    </lineage>
</organism>
<accession>A0A8D5ZKE5</accession>
<sequence>MRIENMISLIFHPSVSTSLGFIVIYAVCCHDLLDLVITLTFFSFFPFLLTLILLKLGKVSDLLVTKREERGLLILLSFIGYLAAVLILYLTGVNLFLYISILYIINTLLIFLITLVYKISIHISVLSGVATTLTLLFGINFAFLYIVTVIVAWARVKAKEHTLSQVLSALILFSVLTFLEIKFFLGAFMV</sequence>
<feature type="transmembrane region" description="Helical" evidence="1">
    <location>
        <begin position="96"/>
        <end position="117"/>
    </location>
</feature>
<keyword evidence="1" id="KW-0472">Membrane</keyword>
<feature type="transmembrane region" description="Helical" evidence="1">
    <location>
        <begin position="72"/>
        <end position="90"/>
    </location>
</feature>
<dbReference type="AlphaFoldDB" id="A0A8D5ZKE5"/>